<dbReference type="EC" id="1.13.11.16" evidence="2"/>
<dbReference type="GO" id="GO:0047070">
    <property type="term" value="F:3-carboxyethylcatechol 2,3-dioxygenase activity"/>
    <property type="evidence" value="ECO:0007669"/>
    <property type="project" value="UniProtKB-EC"/>
</dbReference>
<dbReference type="GO" id="GO:0008198">
    <property type="term" value="F:ferrous iron binding"/>
    <property type="evidence" value="ECO:0007669"/>
    <property type="project" value="InterPro"/>
</dbReference>
<dbReference type="Pfam" id="PF02900">
    <property type="entry name" value="LigB"/>
    <property type="match status" value="1"/>
</dbReference>
<dbReference type="OrthoDB" id="8673673at2"/>
<dbReference type="InterPro" id="IPR004183">
    <property type="entry name" value="Xdiol_dOase_suB"/>
</dbReference>
<keyword evidence="3" id="KW-1185">Reference proteome</keyword>
<sequence length="313" mass="34671">MSIQLICASHSPLMLTDVEETENGVHAEFFRELDQCATALHKFNPDLVVVFGPDHFNGFFYELMPMFCIGTAAQGTKDWHLESGPLRVPRALAIDCVRHLHAKDIDVAISHEMKVDHGITIPLYKLTGALARYPVLPIFINCAADPRPSFKRVRTFGTAIGEFLADKNLRISFIGSGGLSHDPPTPRLEMSPPDVAKRLIQRAIPSQEELDARENRVIRAARDLVVGKGPCLPPSEQWDRDFLQNFVSGKLDAFDAMTDQDIDRIAGFGAHEVRTWVAAASAAKAMGKLQTELKYYHLVPEWITGMGIVTGLA</sequence>
<dbReference type="AlphaFoldDB" id="A0A346A119"/>
<dbReference type="EMBL" id="CP031417">
    <property type="protein sequence ID" value="AXK82866.1"/>
    <property type="molecule type" value="Genomic_DNA"/>
</dbReference>
<dbReference type="KEGG" id="ptaw:DW352_21470"/>
<protein>
    <submittedName>
        <fullName evidence="2">3-carboxyethylcatechol 2,3-dioxygenase</fullName>
        <ecNumber evidence="2">1.13.11.16</ecNumber>
    </submittedName>
</protein>
<keyword evidence="2" id="KW-0560">Oxidoreductase</keyword>
<dbReference type="NCBIfam" id="NF009910">
    <property type="entry name" value="PRK13370.1-4"/>
    <property type="match status" value="1"/>
</dbReference>
<accession>A0A346A119</accession>
<dbReference type="RefSeq" id="WP_115693245.1">
    <property type="nucleotide sequence ID" value="NZ_CP031417.1"/>
</dbReference>
<gene>
    <name evidence="2" type="ORF">DW352_21470</name>
</gene>
<keyword evidence="2" id="KW-0223">Dioxygenase</keyword>
<name>A0A346A119_9HYPH</name>
<organism evidence="2 3">
    <name type="scientific">Pseudolabrys taiwanensis</name>
    <dbReference type="NCBI Taxonomy" id="331696"/>
    <lineage>
        <taxon>Bacteria</taxon>
        <taxon>Pseudomonadati</taxon>
        <taxon>Pseudomonadota</taxon>
        <taxon>Alphaproteobacteria</taxon>
        <taxon>Hyphomicrobiales</taxon>
        <taxon>Xanthobacteraceae</taxon>
        <taxon>Pseudolabrys</taxon>
    </lineage>
</organism>
<dbReference type="SUPFAM" id="SSF53213">
    <property type="entry name" value="LigB-like"/>
    <property type="match status" value="1"/>
</dbReference>
<evidence type="ECO:0000313" key="3">
    <source>
        <dbReference type="Proteomes" id="UP000254889"/>
    </source>
</evidence>
<dbReference type="Gene3D" id="3.40.830.10">
    <property type="entry name" value="LigB-like"/>
    <property type="match status" value="1"/>
</dbReference>
<feature type="domain" description="Extradiol ring-cleavage dioxygenase class III enzyme subunit B" evidence="1">
    <location>
        <begin position="5"/>
        <end position="306"/>
    </location>
</feature>
<evidence type="ECO:0000313" key="2">
    <source>
        <dbReference type="EMBL" id="AXK82866.1"/>
    </source>
</evidence>
<dbReference type="Proteomes" id="UP000254889">
    <property type="component" value="Chromosome"/>
</dbReference>
<proteinExistence type="predicted"/>
<reference evidence="2 3" key="1">
    <citation type="submission" date="2018-07" db="EMBL/GenBank/DDBJ databases">
        <authorList>
            <person name="Quirk P.G."/>
            <person name="Krulwich T.A."/>
        </authorList>
    </citation>
    <scope>NUCLEOTIDE SEQUENCE [LARGE SCALE GENOMIC DNA]</scope>
    <source>
        <strain evidence="2 3">CC-BB4</strain>
    </source>
</reference>
<evidence type="ECO:0000259" key="1">
    <source>
        <dbReference type="Pfam" id="PF02900"/>
    </source>
</evidence>